<dbReference type="RefSeq" id="WP_160902031.1">
    <property type="nucleotide sequence ID" value="NZ_CP102850.1"/>
</dbReference>
<accession>A0A6L7GTR5</accession>
<organism evidence="1 2">
    <name type="scientific">Gordonia mangrovi</name>
    <dbReference type="NCBI Taxonomy" id="2665643"/>
    <lineage>
        <taxon>Bacteria</taxon>
        <taxon>Bacillati</taxon>
        <taxon>Actinomycetota</taxon>
        <taxon>Actinomycetes</taxon>
        <taxon>Mycobacteriales</taxon>
        <taxon>Gordoniaceae</taxon>
        <taxon>Gordonia</taxon>
    </lineage>
</organism>
<keyword evidence="2" id="KW-1185">Reference proteome</keyword>
<reference evidence="1 2" key="1">
    <citation type="submission" date="2019-11" db="EMBL/GenBank/DDBJ databases">
        <title>Gordonia sp. nov., a novel actinobacterium isolated from mangrove soil in Hainan.</title>
        <authorList>
            <person name="Huang X."/>
            <person name="Xie Y."/>
            <person name="Chu X."/>
            <person name="Xiao K."/>
        </authorList>
    </citation>
    <scope>NUCLEOTIDE SEQUENCE [LARGE SCALE GENOMIC DNA]</scope>
    <source>
        <strain evidence="1 2">HNM0687</strain>
    </source>
</reference>
<proteinExistence type="predicted"/>
<dbReference type="AlphaFoldDB" id="A0A6L7GTR5"/>
<dbReference type="Proteomes" id="UP000475545">
    <property type="component" value="Unassembled WGS sequence"/>
</dbReference>
<sequence length="394" mass="40117">MPPSYNEVAAWNPEVMTSIANGIVQLQAHLEVEAPKAGNPVLDLSRDEWTGESRAPADDRASALTKWILGVSDEYGDIAAALTAGQASIRGAMTALANRTTLADADGYILDRGSRIYTVNFDPARAPEESSEFDAGKAYEHHSALHALGSAADDEVTAARDAINSALSEIAAMTPAATAANRGIIDSTLGSGDAEAIRNGTATPEQRGRFLRAMNLTPEQLEQLKAGEDIGLDPSRETYIKNALGLEQGMSLAGPAVTGAIATVQRRGNDMHYAYDTQRPGGRHSTSRAGMSADDIARAGSIGKNLARGANIVGLGVTVADEGLKFANGEQDGGDTTAAIVGAVGGGWAGGAMAGAAIGSFAGPVGTAIGAGIGAAIGSSVGASAGKWVKGLFD</sequence>
<evidence type="ECO:0000313" key="2">
    <source>
        <dbReference type="Proteomes" id="UP000475545"/>
    </source>
</evidence>
<dbReference type="EMBL" id="WMBR01000002">
    <property type="protein sequence ID" value="MXP21898.1"/>
    <property type="molecule type" value="Genomic_DNA"/>
</dbReference>
<comment type="caution">
    <text evidence="1">The sequence shown here is derived from an EMBL/GenBank/DDBJ whole genome shotgun (WGS) entry which is preliminary data.</text>
</comment>
<evidence type="ECO:0000313" key="1">
    <source>
        <dbReference type="EMBL" id="MXP21898.1"/>
    </source>
</evidence>
<gene>
    <name evidence="1" type="ORF">GIY30_11110</name>
</gene>
<protein>
    <submittedName>
        <fullName evidence="1">Uncharacterized protein</fullName>
    </submittedName>
</protein>
<name>A0A6L7GTR5_9ACTN</name>